<reference evidence="3 4" key="1">
    <citation type="submission" date="2019-07" db="EMBL/GenBank/DDBJ databases">
        <title>Whole genome shotgun sequence of Microbacterium aerolatum NBRC 103071.</title>
        <authorList>
            <person name="Hosoyama A."/>
            <person name="Uohara A."/>
            <person name="Ohji S."/>
            <person name="Ichikawa N."/>
        </authorList>
    </citation>
    <scope>NUCLEOTIDE SEQUENCE [LARGE SCALE GENOMIC DNA]</scope>
    <source>
        <strain evidence="3 4">NBRC 103071</strain>
    </source>
</reference>
<dbReference type="Proteomes" id="UP000321225">
    <property type="component" value="Unassembled WGS sequence"/>
</dbReference>
<dbReference type="EMBL" id="BJUW01000003">
    <property type="protein sequence ID" value="GEK85604.1"/>
    <property type="molecule type" value="Genomic_DNA"/>
</dbReference>
<evidence type="ECO:0000313" key="4">
    <source>
        <dbReference type="Proteomes" id="UP000321225"/>
    </source>
</evidence>
<accession>A0A511ABP8</accession>
<comment type="caution">
    <text evidence="3">The sequence shown here is derived from an EMBL/GenBank/DDBJ whole genome shotgun (WGS) entry which is preliminary data.</text>
</comment>
<name>A0A511ABP8_9MICO</name>
<dbReference type="PANTHER" id="PTHR46268">
    <property type="entry name" value="STRESS RESPONSE PROTEIN NHAX"/>
    <property type="match status" value="1"/>
</dbReference>
<proteinExistence type="inferred from homology"/>
<evidence type="ECO:0000259" key="2">
    <source>
        <dbReference type="Pfam" id="PF00582"/>
    </source>
</evidence>
<dbReference type="InterPro" id="IPR006015">
    <property type="entry name" value="Universal_stress_UspA"/>
</dbReference>
<dbReference type="InterPro" id="IPR006016">
    <property type="entry name" value="UspA"/>
</dbReference>
<feature type="domain" description="UspA" evidence="2">
    <location>
        <begin position="144"/>
        <end position="280"/>
    </location>
</feature>
<dbReference type="Pfam" id="PF00582">
    <property type="entry name" value="Usp"/>
    <property type="match status" value="2"/>
</dbReference>
<keyword evidence="4" id="KW-1185">Reference proteome</keyword>
<dbReference type="RefSeq" id="WP_147038254.1">
    <property type="nucleotide sequence ID" value="NZ_BJUW01000003.1"/>
</dbReference>
<dbReference type="SUPFAM" id="SSF52402">
    <property type="entry name" value="Adenine nucleotide alpha hydrolases-like"/>
    <property type="match status" value="2"/>
</dbReference>
<organism evidence="3 4">
    <name type="scientific">Microbacterium aerolatum</name>
    <dbReference type="NCBI Taxonomy" id="153731"/>
    <lineage>
        <taxon>Bacteria</taxon>
        <taxon>Bacillati</taxon>
        <taxon>Actinomycetota</taxon>
        <taxon>Actinomycetes</taxon>
        <taxon>Micrococcales</taxon>
        <taxon>Microbacteriaceae</taxon>
        <taxon>Microbacterium</taxon>
    </lineage>
</organism>
<evidence type="ECO:0000313" key="3">
    <source>
        <dbReference type="EMBL" id="GEK85604.1"/>
    </source>
</evidence>
<protein>
    <submittedName>
        <fullName evidence="3">Universal stress protein</fullName>
    </submittedName>
</protein>
<comment type="similarity">
    <text evidence="1">Belongs to the universal stress protein A family.</text>
</comment>
<dbReference type="OrthoDB" id="4931198at2"/>
<feature type="domain" description="UspA" evidence="2">
    <location>
        <begin position="1"/>
        <end position="134"/>
    </location>
</feature>
<dbReference type="AlphaFoldDB" id="A0A511ABP8"/>
<sequence>MSAKIVVGIEQTSAGERALAWAAQRAHQFERELLIVSVIGGALGVVGEGELLAESERLTDEWLTAQADALRPTGLTVATAVLHGDPVTQLAEASAGGEMLVIGSDYRGPDEGPARGIRGIRIASAAAVPVVVVPDRDVTGGTGVVVGVDGSPVSEAAIAFAAAEADRLREPLIAVTVWTPMAAKPRNALMYSDAYLEALEHAAEETLALSIAGLRGKYPDLEILTKVLRGYPSAIINDLAAEARLAVVGSHGRGAIARFFLGSISHEVLTHLRTATAVVR</sequence>
<dbReference type="InterPro" id="IPR014729">
    <property type="entry name" value="Rossmann-like_a/b/a_fold"/>
</dbReference>
<dbReference type="PANTHER" id="PTHR46268:SF6">
    <property type="entry name" value="UNIVERSAL STRESS PROTEIN UP12"/>
    <property type="match status" value="1"/>
</dbReference>
<gene>
    <name evidence="3" type="ORF">MAE01_07800</name>
</gene>
<dbReference type="CDD" id="cd00293">
    <property type="entry name" value="USP-like"/>
    <property type="match status" value="1"/>
</dbReference>
<evidence type="ECO:0000256" key="1">
    <source>
        <dbReference type="ARBA" id="ARBA00008791"/>
    </source>
</evidence>
<dbReference type="Gene3D" id="3.40.50.620">
    <property type="entry name" value="HUPs"/>
    <property type="match status" value="2"/>
</dbReference>
<dbReference type="PRINTS" id="PR01438">
    <property type="entry name" value="UNVRSLSTRESS"/>
</dbReference>